<feature type="region of interest" description="Disordered" evidence="1">
    <location>
        <begin position="1"/>
        <end position="25"/>
    </location>
</feature>
<dbReference type="RefSeq" id="WP_208245048.1">
    <property type="nucleotide sequence ID" value="NZ_JAGEPF010000018.1"/>
</dbReference>
<evidence type="ECO:0000313" key="3">
    <source>
        <dbReference type="Proteomes" id="UP000680206"/>
    </source>
</evidence>
<evidence type="ECO:0000313" key="2">
    <source>
        <dbReference type="EMBL" id="MBO2461644.1"/>
    </source>
</evidence>
<sequence>MSDRNAAAPAAAATVSDGPGEQSAGDHTAHQLYEVKVGSGEGRPATVLGRIYLDHGDKLAGDRVPPEPVTVLIAYTGRSARPSAPVWPWLHWTAAPRAGGPLNVAVRRARGDITVLPTRRGRYWRLRIPREPVDLDAVFHAYGGCLHRGCTWPGCPALMDAVSNSIGDPGAVRGWVRVHGWGMCARHSKVWTHSAHFPYWERDRAGPVMVCTCGESLHGETLGAVHTAYRAHLAGLGE</sequence>
<proteinExistence type="predicted"/>
<dbReference type="Proteomes" id="UP000680206">
    <property type="component" value="Unassembled WGS sequence"/>
</dbReference>
<accession>A0ABS3RY08</accession>
<keyword evidence="3" id="KW-1185">Reference proteome</keyword>
<reference evidence="2 3" key="1">
    <citation type="submission" date="2021-03" db="EMBL/GenBank/DDBJ databases">
        <title>Actinomadura violae sp. nov., isolated from lichen in Thailand.</title>
        <authorList>
            <person name="Kanchanasin P."/>
            <person name="Saeng-In P."/>
            <person name="Phongsopitanun W."/>
            <person name="Yuki M."/>
            <person name="Kudo T."/>
            <person name="Ohkuma M."/>
            <person name="Tanasupawat S."/>
        </authorList>
    </citation>
    <scope>NUCLEOTIDE SEQUENCE [LARGE SCALE GENOMIC DNA]</scope>
    <source>
        <strain evidence="2 3">LCR2-06</strain>
    </source>
</reference>
<protein>
    <submittedName>
        <fullName evidence="2">Uncharacterized protein</fullName>
    </submittedName>
</protein>
<evidence type="ECO:0000256" key="1">
    <source>
        <dbReference type="SAM" id="MobiDB-lite"/>
    </source>
</evidence>
<gene>
    <name evidence="2" type="ORF">J4709_29155</name>
</gene>
<organism evidence="2 3">
    <name type="scientific">Actinomadura violacea</name>
    <dbReference type="NCBI Taxonomy" id="2819934"/>
    <lineage>
        <taxon>Bacteria</taxon>
        <taxon>Bacillati</taxon>
        <taxon>Actinomycetota</taxon>
        <taxon>Actinomycetes</taxon>
        <taxon>Streptosporangiales</taxon>
        <taxon>Thermomonosporaceae</taxon>
        <taxon>Actinomadura</taxon>
    </lineage>
</organism>
<dbReference type="EMBL" id="JAGEPF010000018">
    <property type="protein sequence ID" value="MBO2461644.1"/>
    <property type="molecule type" value="Genomic_DNA"/>
</dbReference>
<name>A0ABS3RY08_9ACTN</name>
<comment type="caution">
    <text evidence="2">The sequence shown here is derived from an EMBL/GenBank/DDBJ whole genome shotgun (WGS) entry which is preliminary data.</text>
</comment>
<feature type="compositionally biased region" description="Low complexity" evidence="1">
    <location>
        <begin position="1"/>
        <end position="13"/>
    </location>
</feature>